<dbReference type="EMBL" id="CP036280">
    <property type="protein sequence ID" value="QDU72324.1"/>
    <property type="molecule type" value="Genomic_DNA"/>
</dbReference>
<dbReference type="InterPro" id="IPR016024">
    <property type="entry name" value="ARM-type_fold"/>
</dbReference>
<accession>A0A518BZD1</accession>
<dbReference type="AlphaFoldDB" id="A0A518BZD1"/>
<organism evidence="1 2">
    <name type="scientific">Mucisphaera calidilacus</name>
    <dbReference type="NCBI Taxonomy" id="2527982"/>
    <lineage>
        <taxon>Bacteria</taxon>
        <taxon>Pseudomonadati</taxon>
        <taxon>Planctomycetota</taxon>
        <taxon>Phycisphaerae</taxon>
        <taxon>Phycisphaerales</taxon>
        <taxon>Phycisphaeraceae</taxon>
        <taxon>Mucisphaera</taxon>
    </lineage>
</organism>
<sequence>MRMRTTSVTRRVVILSLIGLMALPGVVMGQRGMAAEELVALREKSIGIVRAAAASGDATLRMNAIEASQPVPGLASELVGPLMLDEVAPVRFAALMTVGELRLEQHAQAAVDMGVDTDHSVRAAAIYAATQNGLKIDVSPLARYVLSTDPSVRGNAAMILGEMGDPSAIALLQEAARQPFGRHVTAIRREIVRVQLAEAEVKLTDRDRVVSSAKDNEIMSPIRAAVYSQSDEIRVLAVSMLGPLDDRRMIPMLASLLENPPAELQLAAARSLILMGIEDGLPIVIRALGSAYTGVRAQAAYTLGDSNDPTTLVLLSDTLLDEDPLVRLSAAAGVLRRLPTEADAQRLARQ</sequence>
<dbReference type="GO" id="GO:0016491">
    <property type="term" value="F:oxidoreductase activity"/>
    <property type="evidence" value="ECO:0007669"/>
    <property type="project" value="TreeGrafter"/>
</dbReference>
<protein>
    <submittedName>
        <fullName evidence="1">HEAT repeat protein</fullName>
    </submittedName>
</protein>
<gene>
    <name evidence="1" type="ORF">Pan265_21890</name>
</gene>
<keyword evidence="2" id="KW-1185">Reference proteome</keyword>
<dbReference type="InterPro" id="IPR004155">
    <property type="entry name" value="PBS_lyase_HEAT"/>
</dbReference>
<dbReference type="KEGG" id="mcad:Pan265_21890"/>
<dbReference type="SUPFAM" id="SSF48371">
    <property type="entry name" value="ARM repeat"/>
    <property type="match status" value="1"/>
</dbReference>
<dbReference type="Pfam" id="PF13646">
    <property type="entry name" value="HEAT_2"/>
    <property type="match status" value="2"/>
</dbReference>
<dbReference type="InterPro" id="IPR011989">
    <property type="entry name" value="ARM-like"/>
</dbReference>
<dbReference type="Gene3D" id="1.25.10.10">
    <property type="entry name" value="Leucine-rich Repeat Variant"/>
    <property type="match status" value="3"/>
</dbReference>
<dbReference type="PANTHER" id="PTHR12697">
    <property type="entry name" value="PBS LYASE HEAT-LIKE PROTEIN"/>
    <property type="match status" value="1"/>
</dbReference>
<dbReference type="Proteomes" id="UP000320386">
    <property type="component" value="Chromosome"/>
</dbReference>
<dbReference type="SMART" id="SM00567">
    <property type="entry name" value="EZ_HEAT"/>
    <property type="match status" value="4"/>
</dbReference>
<proteinExistence type="predicted"/>
<evidence type="ECO:0000313" key="1">
    <source>
        <dbReference type="EMBL" id="QDU72324.1"/>
    </source>
</evidence>
<evidence type="ECO:0000313" key="2">
    <source>
        <dbReference type="Proteomes" id="UP000320386"/>
    </source>
</evidence>
<name>A0A518BZD1_9BACT</name>
<reference evidence="1 2" key="1">
    <citation type="submission" date="2019-02" db="EMBL/GenBank/DDBJ databases">
        <title>Deep-cultivation of Planctomycetes and their phenomic and genomic characterization uncovers novel biology.</title>
        <authorList>
            <person name="Wiegand S."/>
            <person name="Jogler M."/>
            <person name="Boedeker C."/>
            <person name="Pinto D."/>
            <person name="Vollmers J."/>
            <person name="Rivas-Marin E."/>
            <person name="Kohn T."/>
            <person name="Peeters S.H."/>
            <person name="Heuer A."/>
            <person name="Rast P."/>
            <person name="Oberbeckmann S."/>
            <person name="Bunk B."/>
            <person name="Jeske O."/>
            <person name="Meyerdierks A."/>
            <person name="Storesund J.E."/>
            <person name="Kallscheuer N."/>
            <person name="Luecker S."/>
            <person name="Lage O.M."/>
            <person name="Pohl T."/>
            <person name="Merkel B.J."/>
            <person name="Hornburger P."/>
            <person name="Mueller R.-W."/>
            <person name="Bruemmer F."/>
            <person name="Labrenz M."/>
            <person name="Spormann A.M."/>
            <person name="Op den Camp H."/>
            <person name="Overmann J."/>
            <person name="Amann R."/>
            <person name="Jetten M.S.M."/>
            <person name="Mascher T."/>
            <person name="Medema M.H."/>
            <person name="Devos D.P."/>
            <person name="Kaster A.-K."/>
            <person name="Ovreas L."/>
            <person name="Rohde M."/>
            <person name="Galperin M.Y."/>
            <person name="Jogler C."/>
        </authorList>
    </citation>
    <scope>NUCLEOTIDE SEQUENCE [LARGE SCALE GENOMIC DNA]</scope>
    <source>
        <strain evidence="1 2">Pan265</strain>
    </source>
</reference>
<dbReference type="PANTHER" id="PTHR12697:SF5">
    <property type="entry name" value="DEOXYHYPUSINE HYDROXYLASE"/>
    <property type="match status" value="1"/>
</dbReference>